<accession>A0A0G0BP66</accession>
<organism evidence="1 2">
    <name type="scientific">Candidatus Roizmanbacteria bacterium GW2011_GWC2_35_12</name>
    <dbReference type="NCBI Taxonomy" id="1618485"/>
    <lineage>
        <taxon>Bacteria</taxon>
        <taxon>Candidatus Roizmaniibacteriota</taxon>
    </lineage>
</organism>
<dbReference type="Proteomes" id="UP000034127">
    <property type="component" value="Unassembled WGS sequence"/>
</dbReference>
<reference evidence="1 2" key="1">
    <citation type="journal article" date="2015" name="Nature">
        <title>rRNA introns, odd ribosomes, and small enigmatic genomes across a large radiation of phyla.</title>
        <authorList>
            <person name="Brown C.T."/>
            <person name="Hug L.A."/>
            <person name="Thomas B.C."/>
            <person name="Sharon I."/>
            <person name="Castelle C.J."/>
            <person name="Singh A."/>
            <person name="Wilkins M.J."/>
            <person name="Williams K.H."/>
            <person name="Banfield J.F."/>
        </authorList>
    </citation>
    <scope>NUCLEOTIDE SEQUENCE [LARGE SCALE GENOMIC DNA]</scope>
</reference>
<evidence type="ECO:0000313" key="2">
    <source>
        <dbReference type="Proteomes" id="UP000034127"/>
    </source>
</evidence>
<protein>
    <submittedName>
        <fullName evidence="1">Uncharacterized protein</fullName>
    </submittedName>
</protein>
<dbReference type="AlphaFoldDB" id="A0A0G0BP66"/>
<proteinExistence type="predicted"/>
<evidence type="ECO:0000313" key="1">
    <source>
        <dbReference type="EMBL" id="KKP65441.1"/>
    </source>
</evidence>
<comment type="caution">
    <text evidence="1">The sequence shown here is derived from an EMBL/GenBank/DDBJ whole genome shotgun (WGS) entry which is preliminary data.</text>
</comment>
<sequence length="263" mass="30433">MNAEFSLQKTVDRIIPFVTKGGINDRNLFERAILKNHSKGLPIQIAGFIGQGGKNHLGKSDIALLARYAQVQNELLKNYPFGVEVSLIGADIHGLSNSMPDHGYLDLMQNEGTSKGFNWVLLSDLYKEKRLILPTWTEASKQLYHKQGVEFDEWMRIPNQIRGDLIKQAGRHNKSDVSIEDDESNGILNAFYYFLMRKLEDQIFIPDWRDFLFIINGSRELAEHTFPQSIAQMYWYDTRHHGGHKSRELNRNMILPPPWFRDD</sequence>
<gene>
    <name evidence="1" type="ORF">UR63_C0055G0002</name>
</gene>
<name>A0A0G0BP66_9BACT</name>
<dbReference type="EMBL" id="LBPX01000055">
    <property type="protein sequence ID" value="KKP65441.1"/>
    <property type="molecule type" value="Genomic_DNA"/>
</dbReference>